<gene>
    <name evidence="2" type="ORF">ACFFX0_05165</name>
</gene>
<reference evidence="2 3" key="1">
    <citation type="submission" date="2024-09" db="EMBL/GenBank/DDBJ databases">
        <authorList>
            <person name="Sun Q."/>
            <person name="Mori K."/>
        </authorList>
    </citation>
    <scope>NUCLEOTIDE SEQUENCE [LARGE SCALE GENOMIC DNA]</scope>
    <source>
        <strain evidence="2 3">CCM 7609</strain>
    </source>
</reference>
<keyword evidence="3" id="KW-1185">Reference proteome</keyword>
<evidence type="ECO:0000256" key="1">
    <source>
        <dbReference type="SAM" id="MobiDB-lite"/>
    </source>
</evidence>
<feature type="region of interest" description="Disordered" evidence="1">
    <location>
        <begin position="30"/>
        <end position="76"/>
    </location>
</feature>
<accession>A0ABV5FVA0</accession>
<evidence type="ECO:0000313" key="3">
    <source>
        <dbReference type="Proteomes" id="UP001589575"/>
    </source>
</evidence>
<comment type="caution">
    <text evidence="2">The sequence shown here is derived from an EMBL/GenBank/DDBJ whole genome shotgun (WGS) entry which is preliminary data.</text>
</comment>
<protein>
    <submittedName>
        <fullName evidence="2">Uncharacterized protein</fullName>
    </submittedName>
</protein>
<organism evidence="2 3">
    <name type="scientific">Citricoccus parietis</name>
    <dbReference type="NCBI Taxonomy" id="592307"/>
    <lineage>
        <taxon>Bacteria</taxon>
        <taxon>Bacillati</taxon>
        <taxon>Actinomycetota</taxon>
        <taxon>Actinomycetes</taxon>
        <taxon>Micrococcales</taxon>
        <taxon>Micrococcaceae</taxon>
        <taxon>Citricoccus</taxon>
    </lineage>
</organism>
<feature type="compositionally biased region" description="Basic residues" evidence="1">
    <location>
        <begin position="36"/>
        <end position="50"/>
    </location>
</feature>
<proteinExistence type="predicted"/>
<dbReference type="EMBL" id="JBHMFI010000001">
    <property type="protein sequence ID" value="MFB9070612.1"/>
    <property type="molecule type" value="Genomic_DNA"/>
</dbReference>
<evidence type="ECO:0000313" key="2">
    <source>
        <dbReference type="EMBL" id="MFB9070612.1"/>
    </source>
</evidence>
<sequence>MVRVLPWPPPWRTPRPARLTPLLPVRRQVLPVRAQLPHRRRGPRIAHRRPGPTPDRPEPRKPSPSMWPGRSRTPAS</sequence>
<dbReference type="Proteomes" id="UP001589575">
    <property type="component" value="Unassembled WGS sequence"/>
</dbReference>
<name>A0ABV5FVA0_9MICC</name>